<dbReference type="PANTHER" id="PTHR21074">
    <property type="entry name" value="IQ AND UBIQUITIN-LIKE DOMAIN-CONTAINING PROTEIN"/>
    <property type="match status" value="1"/>
</dbReference>
<accession>D2W6I8</accession>
<evidence type="ECO:0000313" key="3">
    <source>
        <dbReference type="Proteomes" id="UP000006671"/>
    </source>
</evidence>
<organism evidence="3">
    <name type="scientific">Naegleria gruberi</name>
    <name type="common">Amoeba</name>
    <dbReference type="NCBI Taxonomy" id="5762"/>
    <lineage>
        <taxon>Eukaryota</taxon>
        <taxon>Discoba</taxon>
        <taxon>Heterolobosea</taxon>
        <taxon>Tetramitia</taxon>
        <taxon>Eutetramitia</taxon>
        <taxon>Vahlkampfiidae</taxon>
        <taxon>Naegleria</taxon>
    </lineage>
</organism>
<keyword evidence="3" id="KW-1185">Reference proteome</keyword>
<feature type="region of interest" description="Disordered" evidence="1">
    <location>
        <begin position="1"/>
        <end position="88"/>
    </location>
</feature>
<evidence type="ECO:0000313" key="2">
    <source>
        <dbReference type="EMBL" id="EFC35314.1"/>
    </source>
</evidence>
<name>D2W6I8_NAEGR</name>
<dbReference type="STRING" id="5762.D2W6I8"/>
<dbReference type="EMBL" id="GG739375">
    <property type="protein sequence ID" value="EFC35314.1"/>
    <property type="molecule type" value="Genomic_DNA"/>
</dbReference>
<dbReference type="Proteomes" id="UP000006671">
    <property type="component" value="Unassembled WGS sequence"/>
</dbReference>
<reference evidence="2 3" key="1">
    <citation type="journal article" date="2010" name="Cell">
        <title>The genome of Naegleria gruberi illuminates early eukaryotic versatility.</title>
        <authorList>
            <person name="Fritz-Laylin L.K."/>
            <person name="Prochnik S.E."/>
            <person name="Ginger M.L."/>
            <person name="Dacks J.B."/>
            <person name="Carpenter M.L."/>
            <person name="Field M.C."/>
            <person name="Kuo A."/>
            <person name="Paredez A."/>
            <person name="Chapman J."/>
            <person name="Pham J."/>
            <person name="Shu S."/>
            <person name="Neupane R."/>
            <person name="Cipriano M."/>
            <person name="Mancuso J."/>
            <person name="Tu H."/>
            <person name="Salamov A."/>
            <person name="Lindquist E."/>
            <person name="Shapiro H."/>
            <person name="Lucas S."/>
            <person name="Grigoriev I.V."/>
            <person name="Cande W.Z."/>
            <person name="Fulton C."/>
            <person name="Rokhsar D.S."/>
            <person name="Dawson S.C."/>
        </authorList>
    </citation>
    <scope>NUCLEOTIDE SEQUENCE [LARGE SCALE GENOMIC DNA]</scope>
    <source>
        <strain evidence="2 3">NEG-M</strain>
    </source>
</reference>
<feature type="compositionally biased region" description="Acidic residues" evidence="1">
    <location>
        <begin position="62"/>
        <end position="76"/>
    </location>
</feature>
<dbReference type="PROSITE" id="PS50096">
    <property type="entry name" value="IQ"/>
    <property type="match status" value="1"/>
</dbReference>
<dbReference type="KEGG" id="ngr:NAEGRDRAFT_54982"/>
<proteinExistence type="predicted"/>
<feature type="non-terminal residue" evidence="2">
    <location>
        <position position="410"/>
    </location>
</feature>
<dbReference type="PANTHER" id="PTHR21074:SF0">
    <property type="entry name" value="IQ AND UBIQUITIN-LIKE DOMAIN-CONTAINING PROTEIN"/>
    <property type="match status" value="1"/>
</dbReference>
<dbReference type="InterPro" id="IPR037695">
    <property type="entry name" value="IQUB"/>
</dbReference>
<gene>
    <name evidence="2" type="ORF">NAEGRDRAFT_54982</name>
</gene>
<dbReference type="RefSeq" id="XP_002668058.1">
    <property type="nucleotide sequence ID" value="XM_002668012.1"/>
</dbReference>
<dbReference type="InParanoid" id="D2W6I8"/>
<dbReference type="OrthoDB" id="10265862at2759"/>
<dbReference type="GeneID" id="8860198"/>
<dbReference type="VEuPathDB" id="AmoebaDB:NAEGRDRAFT_54982"/>
<evidence type="ECO:0008006" key="4">
    <source>
        <dbReference type="Google" id="ProtNLM"/>
    </source>
</evidence>
<feature type="compositionally biased region" description="Low complexity" evidence="1">
    <location>
        <begin position="40"/>
        <end position="56"/>
    </location>
</feature>
<protein>
    <recommendedName>
        <fullName evidence="4">IQ calmodulin-binding motif family protein</fullName>
    </recommendedName>
</protein>
<evidence type="ECO:0000256" key="1">
    <source>
        <dbReference type="SAM" id="MobiDB-lite"/>
    </source>
</evidence>
<feature type="compositionally biased region" description="Basic and acidic residues" evidence="1">
    <location>
        <begin position="20"/>
        <end position="37"/>
    </location>
</feature>
<dbReference type="AlphaFoldDB" id="D2W6I8"/>
<feature type="compositionally biased region" description="Polar residues" evidence="1">
    <location>
        <begin position="77"/>
        <end position="88"/>
    </location>
</feature>
<sequence length="410" mass="48650">MNGNHHAAASLNEDDEDNDESRTNLNDDSKNEEEHPRNNQPQPSQYPTSSLQQQQQFHHEAEEEVYSDDEDEDDNNSTDINQDDFGTQVNFEQQYYKQKGPIREKKTSETNTEGEYVIHPRPANYNTAPKPAYQIQLEIYYGEEFPNKTVIVNVYNENIQKPFLGGFRNTVNNLLYHHASTQTESQNQKQRNVQLYHRETQTKKFSSQAQQTLREQGTQMEKPGLTIDTSGDRVIKASTYYFDYEMLRKLQIEMAVKIQRNVRRWIAKRRADKIREEREEEFQETIYRAQQFDELQSSKKQKEIKRRMHPRKAQDFAIMYEELEAWRIKETEDINSTTKAGTIERKHAMKELLRKQTKLLQTIDRLKIVANQQNKQENIQKDLEKMAQPKKVEYSNTTRVNYNRARVLKE</sequence>